<organism evidence="6 7">
    <name type="scientific">Cerasibacillus quisquiliarum</name>
    <dbReference type="NCBI Taxonomy" id="227865"/>
    <lineage>
        <taxon>Bacteria</taxon>
        <taxon>Bacillati</taxon>
        <taxon>Bacillota</taxon>
        <taxon>Bacilli</taxon>
        <taxon>Bacillales</taxon>
        <taxon>Bacillaceae</taxon>
        <taxon>Cerasibacillus</taxon>
    </lineage>
</organism>
<comment type="caution">
    <text evidence="6">The sequence shown here is derived from an EMBL/GenBank/DDBJ whole genome shotgun (WGS) entry which is preliminary data.</text>
</comment>
<keyword evidence="3" id="KW-1133">Transmembrane helix</keyword>
<evidence type="ECO:0000313" key="7">
    <source>
        <dbReference type="Proteomes" id="UP000321491"/>
    </source>
</evidence>
<evidence type="ECO:0000256" key="2">
    <source>
        <dbReference type="ARBA" id="ARBA00022692"/>
    </source>
</evidence>
<protein>
    <submittedName>
        <fullName evidence="6">Uncharacterized protein</fullName>
    </submittedName>
</protein>
<accession>A0A511V2T3</accession>
<evidence type="ECO:0000256" key="1">
    <source>
        <dbReference type="ARBA" id="ARBA00004141"/>
    </source>
</evidence>
<evidence type="ECO:0000313" key="6">
    <source>
        <dbReference type="EMBL" id="GEN32371.1"/>
    </source>
</evidence>
<dbReference type="Pfam" id="PF05105">
    <property type="entry name" value="Phage_holin_4_1"/>
    <property type="match status" value="1"/>
</dbReference>
<keyword evidence="7" id="KW-1185">Reference proteome</keyword>
<name>A0A511V2T3_9BACI</name>
<dbReference type="EMBL" id="BJXW01000039">
    <property type="protein sequence ID" value="GEN32371.1"/>
    <property type="molecule type" value="Genomic_DNA"/>
</dbReference>
<evidence type="ECO:0000256" key="4">
    <source>
        <dbReference type="ARBA" id="ARBA00023136"/>
    </source>
</evidence>
<reference evidence="6 7" key="1">
    <citation type="submission" date="2019-07" db="EMBL/GenBank/DDBJ databases">
        <title>Whole genome shotgun sequence of Cerasibacillus quisquiliarum NBRC 102429.</title>
        <authorList>
            <person name="Hosoyama A."/>
            <person name="Uohara A."/>
            <person name="Ohji S."/>
            <person name="Ichikawa N."/>
        </authorList>
    </citation>
    <scope>NUCLEOTIDE SEQUENCE [LARGE SCALE GENOMIC DNA]</scope>
    <source>
        <strain evidence="6 7">NBRC 102429</strain>
    </source>
</reference>
<dbReference type="InterPro" id="IPR006480">
    <property type="entry name" value="Phage_holin_4_1"/>
</dbReference>
<gene>
    <name evidence="6" type="ORF">CQU01_26090</name>
</gene>
<keyword evidence="2" id="KW-0812">Transmembrane</keyword>
<sequence length="40" mass="4504">MDFLYALIILVVADYVTGIMCTIVDKELSSEIGYRGIFKC</sequence>
<proteinExistence type="inferred from homology"/>
<dbReference type="GO" id="GO:0016020">
    <property type="term" value="C:membrane"/>
    <property type="evidence" value="ECO:0007669"/>
    <property type="project" value="UniProtKB-SubCell"/>
</dbReference>
<dbReference type="Proteomes" id="UP000321491">
    <property type="component" value="Unassembled WGS sequence"/>
</dbReference>
<comment type="subcellular location">
    <subcellularLocation>
        <location evidence="1">Membrane</location>
        <topology evidence="1">Multi-pass membrane protein</topology>
    </subcellularLocation>
</comment>
<keyword evidence="4" id="KW-0472">Membrane</keyword>
<dbReference type="AlphaFoldDB" id="A0A511V2T3"/>
<evidence type="ECO:0000256" key="5">
    <source>
        <dbReference type="ARBA" id="ARBA00023600"/>
    </source>
</evidence>
<evidence type="ECO:0000256" key="3">
    <source>
        <dbReference type="ARBA" id="ARBA00022989"/>
    </source>
</evidence>
<comment type="similarity">
    <text evidence="5">Belongs to the bacteriophage holin family. Cp-1 holin subfamily.</text>
</comment>